<dbReference type="PRINTS" id="PR00412">
    <property type="entry name" value="EPOXHYDRLASE"/>
</dbReference>
<evidence type="ECO:0000256" key="1">
    <source>
        <dbReference type="ARBA" id="ARBA00022801"/>
    </source>
</evidence>
<organism evidence="3">
    <name type="scientific">uncultured Thermomicrobiales bacterium</name>
    <dbReference type="NCBI Taxonomy" id="1645740"/>
    <lineage>
        <taxon>Bacteria</taxon>
        <taxon>Pseudomonadati</taxon>
        <taxon>Thermomicrobiota</taxon>
        <taxon>Thermomicrobia</taxon>
        <taxon>Thermomicrobiales</taxon>
        <taxon>environmental samples</taxon>
    </lineage>
</organism>
<evidence type="ECO:0000259" key="2">
    <source>
        <dbReference type="Pfam" id="PF00561"/>
    </source>
</evidence>
<dbReference type="Pfam" id="PF00561">
    <property type="entry name" value="Abhydrolase_1"/>
    <property type="match status" value="1"/>
</dbReference>
<reference evidence="3" key="1">
    <citation type="submission" date="2020-02" db="EMBL/GenBank/DDBJ databases">
        <authorList>
            <person name="Meier V. D."/>
        </authorList>
    </citation>
    <scope>NUCLEOTIDE SEQUENCE</scope>
    <source>
        <strain evidence="3">AVDCRST_MAG88</strain>
    </source>
</reference>
<feature type="domain" description="AB hydrolase-1" evidence="2">
    <location>
        <begin position="70"/>
        <end position="345"/>
    </location>
</feature>
<dbReference type="InterPro" id="IPR029058">
    <property type="entry name" value="AB_hydrolase_fold"/>
</dbReference>
<keyword evidence="1 3" id="KW-0378">Hydrolase</keyword>
<dbReference type="EMBL" id="CADCWM010001095">
    <property type="protein sequence ID" value="CAA9588264.1"/>
    <property type="molecule type" value="Genomic_DNA"/>
</dbReference>
<protein>
    <submittedName>
        <fullName evidence="3">Epoxide hydrolase</fullName>
    </submittedName>
</protein>
<name>A0A6J4VT22_9BACT</name>
<evidence type="ECO:0000313" key="3">
    <source>
        <dbReference type="EMBL" id="CAA9588264.1"/>
    </source>
</evidence>
<dbReference type="Gene3D" id="3.40.50.1820">
    <property type="entry name" value="alpha/beta hydrolase"/>
    <property type="match status" value="1"/>
</dbReference>
<dbReference type="SUPFAM" id="SSF53474">
    <property type="entry name" value="alpha/beta-Hydrolases"/>
    <property type="match status" value="1"/>
</dbReference>
<dbReference type="InterPro" id="IPR000073">
    <property type="entry name" value="AB_hydrolase_1"/>
</dbReference>
<dbReference type="PANTHER" id="PTHR43329">
    <property type="entry name" value="EPOXIDE HYDROLASE"/>
    <property type="match status" value="1"/>
</dbReference>
<accession>A0A6J4VT22</accession>
<dbReference type="AlphaFoldDB" id="A0A6J4VT22"/>
<proteinExistence type="predicted"/>
<sequence length="366" mass="39642">MRPMIDRATDANWSLARRRLLGTPAVLGIGLGMSPALAAAPGPDERFPLRGAQVRANGASFHVVEQGRGPAVLFCHGFPDTAETWRSQMRAVAQAGFRAVALDMRGYGASHAPADASLYTALHTAGDLVGVLDALDIRSAVLVGHDWGADVVQKAAVMRPDRFRAVVSLSIPFVPRGEISTWNDLRRRGLGDRYYAFDMMEPGAEARFAPAARTIPSILHWLSGSAPAGTGWDPVDPARHMLRPSPVAVPSWADPAYVQHTIRAFENTGFRGGLNYYRAADETFDLTPALKGALVTQPSFYVWGAADGLCRFFHPTPPTVEELRRAAPGLVDVVRLEGVGHWIQHEAGDRLNAELLKFLDAIGSPR</sequence>
<dbReference type="GO" id="GO:0016787">
    <property type="term" value="F:hydrolase activity"/>
    <property type="evidence" value="ECO:0007669"/>
    <property type="project" value="UniProtKB-KW"/>
</dbReference>
<dbReference type="InterPro" id="IPR000639">
    <property type="entry name" value="Epox_hydrolase-like"/>
</dbReference>
<gene>
    <name evidence="3" type="ORF">AVDCRST_MAG88-4358</name>
</gene>